<evidence type="ECO:0000313" key="1">
    <source>
        <dbReference type="EMBL" id="GIE50994.1"/>
    </source>
</evidence>
<dbReference type="Proteomes" id="UP000647172">
    <property type="component" value="Unassembled WGS sequence"/>
</dbReference>
<keyword evidence="2" id="KW-1185">Reference proteome</keyword>
<dbReference type="AlphaFoldDB" id="A0A919JQA6"/>
<name>A0A919JQA6_9ACTN</name>
<comment type="caution">
    <text evidence="1">The sequence shown here is derived from an EMBL/GenBank/DDBJ whole genome shotgun (WGS) entry which is preliminary data.</text>
</comment>
<dbReference type="EMBL" id="BOMQ01000053">
    <property type="protein sequence ID" value="GIE50994.1"/>
    <property type="molecule type" value="Genomic_DNA"/>
</dbReference>
<dbReference type="Gene3D" id="3.40.50.450">
    <property type="match status" value="1"/>
</dbReference>
<accession>A0A919JQA6</accession>
<proteinExistence type="predicted"/>
<sequence>MTTVGFTGHQNMPAAALGFIEQGIRESLRRAGRPLAGVASLAAGADQLFAALLLEAGGSLDIIVPCAGFETTFTDPGVLATYRGLLRRARALEQLPFAAPSEEAFMAAGVRVIDRCDLLVAVWDGRPAAGLGGTGDVVRRAHAVGRPVQVVWPAGVTR</sequence>
<reference evidence="1" key="1">
    <citation type="submission" date="2021-01" db="EMBL/GenBank/DDBJ databases">
        <title>Whole genome shotgun sequence of Actinoplanes nipponensis NBRC 14063.</title>
        <authorList>
            <person name="Komaki H."/>
            <person name="Tamura T."/>
        </authorList>
    </citation>
    <scope>NUCLEOTIDE SEQUENCE</scope>
    <source>
        <strain evidence="1">NBRC 14063</strain>
    </source>
</reference>
<organism evidence="1 2">
    <name type="scientific">Actinoplanes nipponensis</name>
    <dbReference type="NCBI Taxonomy" id="135950"/>
    <lineage>
        <taxon>Bacteria</taxon>
        <taxon>Bacillati</taxon>
        <taxon>Actinomycetota</taxon>
        <taxon>Actinomycetes</taxon>
        <taxon>Micromonosporales</taxon>
        <taxon>Micromonosporaceae</taxon>
        <taxon>Actinoplanes</taxon>
    </lineage>
</organism>
<evidence type="ECO:0000313" key="2">
    <source>
        <dbReference type="Proteomes" id="UP000647172"/>
    </source>
</evidence>
<evidence type="ECO:0008006" key="3">
    <source>
        <dbReference type="Google" id="ProtNLM"/>
    </source>
</evidence>
<gene>
    <name evidence="1" type="ORF">Ani05nite_45280</name>
</gene>
<dbReference type="SUPFAM" id="SSF102405">
    <property type="entry name" value="MCP/YpsA-like"/>
    <property type="match status" value="1"/>
</dbReference>
<dbReference type="RefSeq" id="WP_203771120.1">
    <property type="nucleotide sequence ID" value="NZ_BAAAYJ010000062.1"/>
</dbReference>
<protein>
    <recommendedName>
        <fullName evidence="3">DNA recombination-mediator protein A</fullName>
    </recommendedName>
</protein>